<keyword evidence="6" id="KW-0238">DNA-binding</keyword>
<evidence type="ECO:0000256" key="5">
    <source>
        <dbReference type="ARBA" id="ARBA00022833"/>
    </source>
</evidence>
<evidence type="ECO:0000256" key="3">
    <source>
        <dbReference type="ARBA" id="ARBA00022737"/>
    </source>
</evidence>
<dbReference type="OrthoDB" id="21416at2759"/>
<name>A0A9N9Y4Q2_9HYPO</name>
<feature type="domain" description="C2H2-type" evidence="11">
    <location>
        <begin position="511"/>
        <end position="538"/>
    </location>
</feature>
<keyword evidence="7" id="KW-0539">Nucleus</keyword>
<keyword evidence="13" id="KW-1185">Reference proteome</keyword>
<evidence type="ECO:0000313" key="13">
    <source>
        <dbReference type="Proteomes" id="UP000754883"/>
    </source>
</evidence>
<evidence type="ECO:0000313" key="12">
    <source>
        <dbReference type="EMBL" id="CAG9986763.1"/>
    </source>
</evidence>
<evidence type="ECO:0000259" key="11">
    <source>
        <dbReference type="PROSITE" id="PS50157"/>
    </source>
</evidence>
<dbReference type="InterPro" id="IPR056125">
    <property type="entry name" value="DUF7708"/>
</dbReference>
<dbReference type="FunFam" id="3.30.160.60:FF:000111">
    <property type="entry name" value="GLI family zinc finger 4"/>
    <property type="match status" value="1"/>
</dbReference>
<feature type="region of interest" description="Disordered" evidence="10">
    <location>
        <begin position="455"/>
        <end position="482"/>
    </location>
</feature>
<dbReference type="SMART" id="SM00355">
    <property type="entry name" value="ZnF_C2H2"/>
    <property type="match status" value="4"/>
</dbReference>
<keyword evidence="2" id="KW-0479">Metal-binding</keyword>
<dbReference type="PROSITE" id="PS00028">
    <property type="entry name" value="ZINC_FINGER_C2H2_1"/>
    <property type="match status" value="2"/>
</dbReference>
<dbReference type="GO" id="GO:0000785">
    <property type="term" value="C:chromatin"/>
    <property type="evidence" value="ECO:0007669"/>
    <property type="project" value="TreeGrafter"/>
</dbReference>
<dbReference type="AlphaFoldDB" id="A0A9N9Y4Q2"/>
<keyword evidence="4 9" id="KW-0863">Zinc-finger</keyword>
<organism evidence="12 13">
    <name type="scientific">Clonostachys byssicola</name>
    <dbReference type="NCBI Taxonomy" id="160290"/>
    <lineage>
        <taxon>Eukaryota</taxon>
        <taxon>Fungi</taxon>
        <taxon>Dikarya</taxon>
        <taxon>Ascomycota</taxon>
        <taxon>Pezizomycotina</taxon>
        <taxon>Sordariomycetes</taxon>
        <taxon>Hypocreomycetidae</taxon>
        <taxon>Hypocreales</taxon>
        <taxon>Bionectriaceae</taxon>
        <taxon>Clonostachys</taxon>
    </lineage>
</organism>
<keyword evidence="3" id="KW-0677">Repeat</keyword>
<evidence type="ECO:0000256" key="8">
    <source>
        <dbReference type="ARBA" id="ARBA00044085"/>
    </source>
</evidence>
<dbReference type="GO" id="GO:0005634">
    <property type="term" value="C:nucleus"/>
    <property type="evidence" value="ECO:0007669"/>
    <property type="project" value="UniProtKB-SubCell"/>
</dbReference>
<accession>A0A9N9Y4Q2</accession>
<dbReference type="GO" id="GO:0000981">
    <property type="term" value="F:DNA-binding transcription factor activity, RNA polymerase II-specific"/>
    <property type="evidence" value="ECO:0007669"/>
    <property type="project" value="TreeGrafter"/>
</dbReference>
<dbReference type="Gene3D" id="3.30.160.60">
    <property type="entry name" value="Classic Zinc Finger"/>
    <property type="match status" value="2"/>
</dbReference>
<evidence type="ECO:0000256" key="4">
    <source>
        <dbReference type="ARBA" id="ARBA00022771"/>
    </source>
</evidence>
<dbReference type="Pfam" id="PF00096">
    <property type="entry name" value="zf-C2H2"/>
    <property type="match status" value="2"/>
</dbReference>
<dbReference type="SUPFAM" id="SSF57667">
    <property type="entry name" value="beta-beta-alpha zinc fingers"/>
    <property type="match status" value="2"/>
</dbReference>
<feature type="compositionally biased region" description="Acidic residues" evidence="10">
    <location>
        <begin position="457"/>
        <end position="468"/>
    </location>
</feature>
<evidence type="ECO:0000256" key="1">
    <source>
        <dbReference type="ARBA" id="ARBA00004123"/>
    </source>
</evidence>
<dbReference type="PROSITE" id="PS50157">
    <property type="entry name" value="ZINC_FINGER_C2H2_2"/>
    <property type="match status" value="2"/>
</dbReference>
<dbReference type="GO" id="GO:0008270">
    <property type="term" value="F:zinc ion binding"/>
    <property type="evidence" value="ECO:0007669"/>
    <property type="project" value="UniProtKB-KW"/>
</dbReference>
<dbReference type="InterPro" id="IPR036236">
    <property type="entry name" value="Znf_C2H2_sf"/>
</dbReference>
<dbReference type="EMBL" id="CABFNO020001405">
    <property type="protein sequence ID" value="CAG9986763.1"/>
    <property type="molecule type" value="Genomic_DNA"/>
</dbReference>
<keyword evidence="5" id="KW-0862">Zinc</keyword>
<evidence type="ECO:0000256" key="10">
    <source>
        <dbReference type="SAM" id="MobiDB-lite"/>
    </source>
</evidence>
<dbReference type="GO" id="GO:0005667">
    <property type="term" value="C:transcription regulator complex"/>
    <property type="evidence" value="ECO:0007669"/>
    <property type="project" value="TreeGrafter"/>
</dbReference>
<feature type="domain" description="C2H2-type" evidence="11">
    <location>
        <begin position="483"/>
        <end position="510"/>
    </location>
</feature>
<dbReference type="PANTHER" id="PTHR14003">
    <property type="entry name" value="TRANSCRIPTIONAL REPRESSOR PROTEIN YY"/>
    <property type="match status" value="1"/>
</dbReference>
<evidence type="ECO:0000256" key="9">
    <source>
        <dbReference type="PROSITE-ProRule" id="PRU00042"/>
    </source>
</evidence>
<dbReference type="PANTHER" id="PTHR14003:SF19">
    <property type="entry name" value="YY2 TRANSCRIPTION FACTOR"/>
    <property type="match status" value="1"/>
</dbReference>
<sequence length="591" mass="68910">MALPSNFETYLESFKERLDSNDLEDFKNTTFDEMQRTILQIQSKQVSDRNNRGLARLEKFLNCLQRYGHVIQRLNQGNDILAYIWGPIKFLLKARFLFTNKTSTHNRAFDQLLIAYKEIGEGLPLLPDGDRIFHSQPHMKLILSDMYQNLLEFHSILLDYFKQPDWEGDFDQTWKRRRERFTRQINKIAQDKSLLESQASPQEPTEENVLLGDYSFMDYAVLFWLPHLEAGAISRSVSHDTHMIELQESLGVFIERHSNPNRSRLTLAPRHSHKLEFFKDAPFYDQLEQAVASTKKHLRQFVHQDKLVLDLFDIVIKVRNVLEQTWSNTTDDEVSIRHRIEEKYGKKESLFKCERFNCQYFTAGFSTSGTRDEHLKQHLRPFRCADLNCYGFVVGFVTANARDIHIRQVHSMENRADREFPTLEDVQRSIHDQSIRAQPVENVIALDAGEGLRADEAVEEVDASDPEDDRTRQRQKRPRQTGFNCPDCGKVFSKKYNMESHATSHGTERRYACRHCGKAFARESDLTRHETTHSGRREHVCRGVLRDGTRWGCGKAFARAETLRTHHKSTVGKLCIAPVLLQLQRDSDQLH</sequence>
<dbReference type="Proteomes" id="UP000754883">
    <property type="component" value="Unassembled WGS sequence"/>
</dbReference>
<evidence type="ECO:0000256" key="2">
    <source>
        <dbReference type="ARBA" id="ARBA00022723"/>
    </source>
</evidence>
<dbReference type="Pfam" id="PF24809">
    <property type="entry name" value="DUF7708"/>
    <property type="match status" value="1"/>
</dbReference>
<dbReference type="GO" id="GO:0000978">
    <property type="term" value="F:RNA polymerase II cis-regulatory region sequence-specific DNA binding"/>
    <property type="evidence" value="ECO:0007669"/>
    <property type="project" value="TreeGrafter"/>
</dbReference>
<dbReference type="InterPro" id="IPR013087">
    <property type="entry name" value="Znf_C2H2_type"/>
</dbReference>
<evidence type="ECO:0000256" key="6">
    <source>
        <dbReference type="ARBA" id="ARBA00023125"/>
    </source>
</evidence>
<proteinExistence type="predicted"/>
<protein>
    <recommendedName>
        <fullName evidence="8">C2H2 type master regulator of conidiophore development brlA</fullName>
    </recommendedName>
</protein>
<evidence type="ECO:0000256" key="7">
    <source>
        <dbReference type="ARBA" id="ARBA00023242"/>
    </source>
</evidence>
<comment type="caution">
    <text evidence="12">The sequence shown here is derived from an EMBL/GenBank/DDBJ whole genome shotgun (WGS) entry which is preliminary data.</text>
</comment>
<gene>
    <name evidence="12" type="ORF">CBYS24578_00007961</name>
</gene>
<reference evidence="12" key="1">
    <citation type="submission" date="2021-10" db="EMBL/GenBank/DDBJ databases">
        <authorList>
            <person name="Piombo E."/>
        </authorList>
    </citation>
    <scope>NUCLEOTIDE SEQUENCE</scope>
</reference>
<comment type="subcellular location">
    <subcellularLocation>
        <location evidence="1">Nucleus</location>
    </subcellularLocation>
</comment>